<dbReference type="Gene3D" id="3.40.50.261">
    <property type="entry name" value="Succinyl-CoA synthetase domains"/>
    <property type="match status" value="2"/>
</dbReference>
<dbReference type="InterPro" id="IPR051538">
    <property type="entry name" value="Acyl-CoA_Synth/Transferase"/>
</dbReference>
<dbReference type="InterPro" id="IPR003781">
    <property type="entry name" value="CoA-bd"/>
</dbReference>
<dbReference type="SUPFAM" id="SSF52210">
    <property type="entry name" value="Succinyl-CoA synthetase domains"/>
    <property type="match status" value="2"/>
</dbReference>
<keyword evidence="3" id="KW-0067">ATP-binding</keyword>
<proteinExistence type="predicted"/>
<name>A0A1I3NX16_9BACT</name>
<dbReference type="GO" id="GO:0016874">
    <property type="term" value="F:ligase activity"/>
    <property type="evidence" value="ECO:0007669"/>
    <property type="project" value="UniProtKB-KW"/>
</dbReference>
<evidence type="ECO:0000256" key="2">
    <source>
        <dbReference type="ARBA" id="ARBA00022741"/>
    </source>
</evidence>
<sequence>MEPIQLGFEQSRTLLDAYDIPVLGRMIRTLEQAVDAARELGFPVAMKTVSSQIIHKTDLGCVLLSLKDQTELEAGYARLMDNVRAAGVTEIDGILIQPMVRPGLEVLIGATQDVSFGPMTMIGSGGRFVELLGDVAPGIGILEEGEVMAMLDRTRAGRILDGFRGPALDKQAVIRLAVNVSRFMAEHPEIHELDLNPVIVYEEGFAIVDARLIAGEPVHYPRQTDVSPQKMSSLHTIFNPKSVVLYGASNTGTVGGIVLQNLRRLDRIYPINPRTASLHGMRCYPSLESLPEVPELAVFVINSETVVREFEKFCVAGGKGAIIISDGFAESGRRELEERLRNLSLEYGVSYIGPNCLGIIDNFSGVNTMFIPPHRTGVIREQGGIGIISQSGGIGMELMEMLEADRVGMGKWVSCGNSSSVGVAEILAHMGQDERIEVIAIYLEGLSEGLKLMEIGRQVAAQKPVVIIKGGSGGGKEATMSHTASLAGSHEAFRACCSQAGFYLIEDLTEDPKIMVNVLSILTTQPKARGKRTAVVSVGGGAAVLLADQITAEGLELARFTPQTRRRLQDLLRENIKASNPDDLEQMLVNVGNNPLDLLGNCDDRRLIRALEIIADDPDTDVIVAAIYLQVPYLSEYLAERLVEFRRSIDKPFIVSPRGLCTHVTRFRESLYAKRFHTYTVPMVKPLSIALDIWERYDRNFMSEAELRED</sequence>
<dbReference type="PANTHER" id="PTHR43334">
    <property type="entry name" value="ACETATE--COA LIGASE [ADP-FORMING]"/>
    <property type="match status" value="1"/>
</dbReference>
<gene>
    <name evidence="5" type="ORF">SAMN04488082_101411</name>
</gene>
<keyword evidence="1" id="KW-0436">Ligase</keyword>
<dbReference type="Gene3D" id="3.30.1490.20">
    <property type="entry name" value="ATP-grasp fold, A domain"/>
    <property type="match status" value="1"/>
</dbReference>
<dbReference type="AlphaFoldDB" id="A0A1I3NX16"/>
<feature type="domain" description="CoA-binding" evidence="4">
    <location>
        <begin position="237"/>
        <end position="328"/>
    </location>
</feature>
<dbReference type="InterPro" id="IPR036291">
    <property type="entry name" value="NAD(P)-bd_dom_sf"/>
</dbReference>
<evidence type="ECO:0000313" key="5">
    <source>
        <dbReference type="EMBL" id="SFJ13707.1"/>
    </source>
</evidence>
<dbReference type="GO" id="GO:0005524">
    <property type="term" value="F:ATP binding"/>
    <property type="evidence" value="ECO:0007669"/>
    <property type="project" value="UniProtKB-KW"/>
</dbReference>
<dbReference type="Gene3D" id="3.30.470.20">
    <property type="entry name" value="ATP-grasp fold, B domain"/>
    <property type="match status" value="1"/>
</dbReference>
<evidence type="ECO:0000313" key="6">
    <source>
        <dbReference type="Proteomes" id="UP000198635"/>
    </source>
</evidence>
<dbReference type="SUPFAM" id="SSF51735">
    <property type="entry name" value="NAD(P)-binding Rossmann-fold domains"/>
    <property type="match status" value="1"/>
</dbReference>
<accession>A0A1I3NX16</accession>
<dbReference type="RefSeq" id="WP_092372489.1">
    <property type="nucleotide sequence ID" value="NZ_FORX01000001.1"/>
</dbReference>
<dbReference type="Pfam" id="PF13607">
    <property type="entry name" value="Succ_CoA_lig"/>
    <property type="match status" value="1"/>
</dbReference>
<dbReference type="InterPro" id="IPR013815">
    <property type="entry name" value="ATP_grasp_subdomain_1"/>
</dbReference>
<protein>
    <submittedName>
        <fullName evidence="5">Acyl-CoA synthetase (NDP forming)</fullName>
    </submittedName>
</protein>
<reference evidence="6" key="1">
    <citation type="submission" date="2016-10" db="EMBL/GenBank/DDBJ databases">
        <authorList>
            <person name="Varghese N."/>
            <person name="Submissions S."/>
        </authorList>
    </citation>
    <scope>NUCLEOTIDE SEQUENCE [LARGE SCALE GENOMIC DNA]</scope>
    <source>
        <strain evidence="6">DSM 5918</strain>
    </source>
</reference>
<evidence type="ECO:0000256" key="3">
    <source>
        <dbReference type="ARBA" id="ARBA00022840"/>
    </source>
</evidence>
<keyword evidence="6" id="KW-1185">Reference proteome</keyword>
<organism evidence="5 6">
    <name type="scientific">Desulfomicrobium apsheronum</name>
    <dbReference type="NCBI Taxonomy" id="52560"/>
    <lineage>
        <taxon>Bacteria</taxon>
        <taxon>Pseudomonadati</taxon>
        <taxon>Thermodesulfobacteriota</taxon>
        <taxon>Desulfovibrionia</taxon>
        <taxon>Desulfovibrionales</taxon>
        <taxon>Desulfomicrobiaceae</taxon>
        <taxon>Desulfomicrobium</taxon>
    </lineage>
</organism>
<dbReference type="Gene3D" id="3.40.50.720">
    <property type="entry name" value="NAD(P)-binding Rossmann-like Domain"/>
    <property type="match status" value="1"/>
</dbReference>
<dbReference type="InterPro" id="IPR032875">
    <property type="entry name" value="Succ_CoA_lig_flav_dom"/>
</dbReference>
<evidence type="ECO:0000259" key="4">
    <source>
        <dbReference type="SMART" id="SM00881"/>
    </source>
</evidence>
<dbReference type="SUPFAM" id="SSF56059">
    <property type="entry name" value="Glutathione synthetase ATP-binding domain-like"/>
    <property type="match status" value="1"/>
</dbReference>
<dbReference type="PANTHER" id="PTHR43334:SF2">
    <property type="entry name" value="ACETATE--COA LIGASE [ADP-FORMING]"/>
    <property type="match status" value="1"/>
</dbReference>
<dbReference type="EMBL" id="FORX01000001">
    <property type="protein sequence ID" value="SFJ13707.1"/>
    <property type="molecule type" value="Genomic_DNA"/>
</dbReference>
<keyword evidence="2" id="KW-0547">Nucleotide-binding</keyword>
<dbReference type="Pfam" id="PF13380">
    <property type="entry name" value="CoA_binding_2"/>
    <property type="match status" value="1"/>
</dbReference>
<dbReference type="SMART" id="SM00881">
    <property type="entry name" value="CoA_binding"/>
    <property type="match status" value="1"/>
</dbReference>
<dbReference type="InterPro" id="IPR016102">
    <property type="entry name" value="Succinyl-CoA_synth-like"/>
</dbReference>
<dbReference type="Proteomes" id="UP000198635">
    <property type="component" value="Unassembled WGS sequence"/>
</dbReference>
<evidence type="ECO:0000256" key="1">
    <source>
        <dbReference type="ARBA" id="ARBA00022598"/>
    </source>
</evidence>
<dbReference type="Pfam" id="PF13549">
    <property type="entry name" value="ATP-grasp_5"/>
    <property type="match status" value="1"/>
</dbReference>
<dbReference type="OrthoDB" id="9791027at2"/>
<dbReference type="STRING" id="52560.SAMN04488082_101411"/>